<keyword evidence="4" id="KW-1185">Reference proteome</keyword>
<evidence type="ECO:0000259" key="2">
    <source>
        <dbReference type="PROSITE" id="PS50940"/>
    </source>
</evidence>
<dbReference type="AlphaFoldDB" id="A0AAE1PV94"/>
<dbReference type="GO" id="GO:0005576">
    <property type="term" value="C:extracellular region"/>
    <property type="evidence" value="ECO:0007669"/>
    <property type="project" value="InterPro"/>
</dbReference>
<evidence type="ECO:0000256" key="1">
    <source>
        <dbReference type="SAM" id="SignalP"/>
    </source>
</evidence>
<dbReference type="Proteomes" id="UP001292094">
    <property type="component" value="Unassembled WGS sequence"/>
</dbReference>
<feature type="domain" description="Chitin-binding type-2" evidence="2">
    <location>
        <begin position="25"/>
        <end position="93"/>
    </location>
</feature>
<dbReference type="EMBL" id="JAWZYT010001139">
    <property type="protein sequence ID" value="KAK4315133.1"/>
    <property type="molecule type" value="Genomic_DNA"/>
</dbReference>
<dbReference type="SUPFAM" id="SSF57625">
    <property type="entry name" value="Invertebrate chitin-binding proteins"/>
    <property type="match status" value="2"/>
</dbReference>
<dbReference type="Gene3D" id="2.170.140.10">
    <property type="entry name" value="Chitin binding domain"/>
    <property type="match status" value="1"/>
</dbReference>
<sequence>MSLASTNLLVLLLSCLVCSSIQVCAPDCTGVDPGTLVRDPTDCTRYYACLSIAGMMVPSNEPVECPDGEYFNEAHTVPRCDPISTGNSGFCSNLCNPCVADCRLDNPGTVQPDPASCFTYFICLSDGHVLPEICPSEAPFYDYQSGDCQTDDTLCYDYCDPCIPHCTYEGEYVADPLDCHSFYVCSPPNIAHFNCPSNGVYDPLTQECGNYVCNTICPSSSTAYDILL</sequence>
<gene>
    <name evidence="3" type="ORF">Pmani_013625</name>
</gene>
<name>A0AAE1PV94_9EUCA</name>
<dbReference type="SMART" id="SM00494">
    <property type="entry name" value="ChtBD2"/>
    <property type="match status" value="2"/>
</dbReference>
<dbReference type="Pfam" id="PF01607">
    <property type="entry name" value="CBM_14"/>
    <property type="match status" value="2"/>
</dbReference>
<reference evidence="3" key="1">
    <citation type="submission" date="2023-11" db="EMBL/GenBank/DDBJ databases">
        <title>Genome assemblies of two species of porcelain crab, Petrolisthes cinctipes and Petrolisthes manimaculis (Anomura: Porcellanidae).</title>
        <authorList>
            <person name="Angst P."/>
        </authorList>
    </citation>
    <scope>NUCLEOTIDE SEQUENCE</scope>
    <source>
        <strain evidence="3">PB745_02</strain>
        <tissue evidence="3">Gill</tissue>
    </source>
</reference>
<dbReference type="GO" id="GO:0008061">
    <property type="term" value="F:chitin binding"/>
    <property type="evidence" value="ECO:0007669"/>
    <property type="project" value="InterPro"/>
</dbReference>
<feature type="domain" description="Chitin-binding type-2" evidence="2">
    <location>
        <begin position="99"/>
        <end position="157"/>
    </location>
</feature>
<dbReference type="InterPro" id="IPR002557">
    <property type="entry name" value="Chitin-bd_dom"/>
</dbReference>
<comment type="caution">
    <text evidence="3">The sequence shown here is derived from an EMBL/GenBank/DDBJ whole genome shotgun (WGS) entry which is preliminary data.</text>
</comment>
<protein>
    <recommendedName>
        <fullName evidence="2">Chitin-binding type-2 domain-containing protein</fullName>
    </recommendedName>
</protein>
<accession>A0AAE1PV94</accession>
<proteinExistence type="predicted"/>
<evidence type="ECO:0000313" key="4">
    <source>
        <dbReference type="Proteomes" id="UP001292094"/>
    </source>
</evidence>
<feature type="signal peptide" evidence="1">
    <location>
        <begin position="1"/>
        <end position="20"/>
    </location>
</feature>
<dbReference type="PROSITE" id="PS50940">
    <property type="entry name" value="CHIT_BIND_II"/>
    <property type="match status" value="3"/>
</dbReference>
<keyword evidence="1" id="KW-0732">Signal</keyword>
<organism evidence="3 4">
    <name type="scientific">Petrolisthes manimaculis</name>
    <dbReference type="NCBI Taxonomy" id="1843537"/>
    <lineage>
        <taxon>Eukaryota</taxon>
        <taxon>Metazoa</taxon>
        <taxon>Ecdysozoa</taxon>
        <taxon>Arthropoda</taxon>
        <taxon>Crustacea</taxon>
        <taxon>Multicrustacea</taxon>
        <taxon>Malacostraca</taxon>
        <taxon>Eumalacostraca</taxon>
        <taxon>Eucarida</taxon>
        <taxon>Decapoda</taxon>
        <taxon>Pleocyemata</taxon>
        <taxon>Anomura</taxon>
        <taxon>Galatheoidea</taxon>
        <taxon>Porcellanidae</taxon>
        <taxon>Petrolisthes</taxon>
    </lineage>
</organism>
<evidence type="ECO:0000313" key="3">
    <source>
        <dbReference type="EMBL" id="KAK4315133.1"/>
    </source>
</evidence>
<feature type="domain" description="Chitin-binding type-2" evidence="2">
    <location>
        <begin position="163"/>
        <end position="208"/>
    </location>
</feature>
<dbReference type="InterPro" id="IPR036508">
    <property type="entry name" value="Chitin-bd_dom_sf"/>
</dbReference>
<feature type="chain" id="PRO_5042277555" description="Chitin-binding type-2 domain-containing protein" evidence="1">
    <location>
        <begin position="21"/>
        <end position="228"/>
    </location>
</feature>